<dbReference type="Pfam" id="PF02482">
    <property type="entry name" value="Ribosomal_S30AE"/>
    <property type="match status" value="1"/>
</dbReference>
<dbReference type="Proteomes" id="UP000228593">
    <property type="component" value="Unassembled WGS sequence"/>
</dbReference>
<dbReference type="Gene3D" id="3.30.160.100">
    <property type="entry name" value="Ribosome hibernation promotion factor-like"/>
    <property type="match status" value="1"/>
</dbReference>
<protein>
    <submittedName>
        <fullName evidence="1">30S ribosomal protein S30</fullName>
    </submittedName>
</protein>
<sequence length="124" mass="13836">MRMNIQASGFVLTDSLKVYTEKRLVTALGWAGGHMRELHVSLSDINGPRGGRDKRCRILVQIAGGRSVVIEDTETDLYHAIDRAAERVDRAVVRRIEQLRGFSHVRLFGESATADLEKDMGASR</sequence>
<proteinExistence type="predicted"/>
<evidence type="ECO:0000313" key="1">
    <source>
        <dbReference type="EMBL" id="PIL40917.1"/>
    </source>
</evidence>
<accession>A0A2G8T4D6</accession>
<keyword evidence="1" id="KW-0689">Ribosomal protein</keyword>
<dbReference type="InterPro" id="IPR036567">
    <property type="entry name" value="RHF-like"/>
</dbReference>
<dbReference type="GO" id="GO:0005840">
    <property type="term" value="C:ribosome"/>
    <property type="evidence" value="ECO:0007669"/>
    <property type="project" value="UniProtKB-KW"/>
</dbReference>
<keyword evidence="2" id="KW-1185">Reference proteome</keyword>
<dbReference type="InterPro" id="IPR003489">
    <property type="entry name" value="RHF/RaiA"/>
</dbReference>
<dbReference type="AlphaFoldDB" id="A0A2G8T4D6"/>
<dbReference type="SUPFAM" id="SSF69754">
    <property type="entry name" value="Ribosome binding protein Y (YfiA homologue)"/>
    <property type="match status" value="1"/>
</dbReference>
<name>A0A2G8T4D6_9BURK</name>
<dbReference type="RefSeq" id="WP_099915021.1">
    <property type="nucleotide sequence ID" value="NZ_BMHS01000008.1"/>
</dbReference>
<evidence type="ECO:0000313" key="2">
    <source>
        <dbReference type="Proteomes" id="UP000228593"/>
    </source>
</evidence>
<gene>
    <name evidence="1" type="ORF">CR103_05275</name>
</gene>
<keyword evidence="1" id="KW-0687">Ribonucleoprotein</keyword>
<dbReference type="EMBL" id="PDOB01000005">
    <property type="protein sequence ID" value="PIL40917.1"/>
    <property type="molecule type" value="Genomic_DNA"/>
</dbReference>
<dbReference type="OrthoDB" id="5297384at2"/>
<reference evidence="1 2" key="1">
    <citation type="submission" date="2017-10" db="EMBL/GenBank/DDBJ databases">
        <title>Massilia psychrophilum sp. nov., a novel purple-pigmented bacterium isolated from Tianshan glacier, Xinjiang Municipality, China.</title>
        <authorList>
            <person name="Wang H."/>
        </authorList>
    </citation>
    <scope>NUCLEOTIDE SEQUENCE [LARGE SCALE GENOMIC DNA]</scope>
    <source>
        <strain evidence="1 2">JCM 30813</strain>
    </source>
</reference>
<comment type="caution">
    <text evidence="1">The sequence shown here is derived from an EMBL/GenBank/DDBJ whole genome shotgun (WGS) entry which is preliminary data.</text>
</comment>
<organism evidence="1 2">
    <name type="scientific">Massilia psychrophila</name>
    <dbReference type="NCBI Taxonomy" id="1603353"/>
    <lineage>
        <taxon>Bacteria</taxon>
        <taxon>Pseudomonadati</taxon>
        <taxon>Pseudomonadota</taxon>
        <taxon>Betaproteobacteria</taxon>
        <taxon>Burkholderiales</taxon>
        <taxon>Oxalobacteraceae</taxon>
        <taxon>Telluria group</taxon>
        <taxon>Massilia</taxon>
    </lineage>
</organism>